<dbReference type="Proteomes" id="UP000694018">
    <property type="component" value="Chromosome"/>
</dbReference>
<gene>
    <name evidence="1" type="ORF">J5U23_01623</name>
</gene>
<organism evidence="1 2">
    <name type="scientific">Saccharolobus shibatae (strain ATCC 51178 / DSM 5389 / JCM 8931 / NBRC 15437 / B12)</name>
    <name type="common">Sulfolobus shibatae</name>
    <dbReference type="NCBI Taxonomy" id="523848"/>
    <lineage>
        <taxon>Archaea</taxon>
        <taxon>Thermoproteota</taxon>
        <taxon>Thermoprotei</taxon>
        <taxon>Sulfolobales</taxon>
        <taxon>Sulfolobaceae</taxon>
        <taxon>Saccharolobus</taxon>
    </lineage>
</organism>
<accession>A0A8F5GTA7</accession>
<dbReference type="KEGG" id="sshi:J5U23_01623"/>
<reference evidence="1" key="1">
    <citation type="journal article" date="2021" name="Environ. Microbiol.">
        <title>New insights into the diversity and evolution of the archaeal mobilome from three complete genomes of Saccharolobus shibatae.</title>
        <authorList>
            <person name="Medvedeva S."/>
            <person name="Brandt D."/>
            <person name="Cvirkaite-Krupovic V."/>
            <person name="Liu Y."/>
            <person name="Severinov K."/>
            <person name="Ishino S."/>
            <person name="Ishino Y."/>
            <person name="Prangishvili D."/>
            <person name="Kalinowski J."/>
            <person name="Krupovic M."/>
        </authorList>
    </citation>
    <scope>NUCLEOTIDE SEQUENCE</scope>
    <source>
        <strain evidence="1">B12</strain>
    </source>
</reference>
<evidence type="ECO:0000313" key="2">
    <source>
        <dbReference type="Proteomes" id="UP000694018"/>
    </source>
</evidence>
<protein>
    <submittedName>
        <fullName evidence="1">Uncharacterized protein</fullName>
    </submittedName>
</protein>
<sequence>MKKWSLRFFNSSKIRYQKEKLNESLQKPYIFYSFTLRRPLISICLPYIGKTVY</sequence>
<dbReference type="EMBL" id="CP077717">
    <property type="protein sequence ID" value="QXJ28754.1"/>
    <property type="molecule type" value="Genomic_DNA"/>
</dbReference>
<proteinExistence type="predicted"/>
<evidence type="ECO:0000313" key="1">
    <source>
        <dbReference type="EMBL" id="QXJ28754.1"/>
    </source>
</evidence>
<dbReference type="AlphaFoldDB" id="A0A8F5GTA7"/>
<name>A0A8F5GTA7_SACSH</name>